<keyword evidence="3" id="KW-1185">Reference proteome</keyword>
<reference evidence="3" key="1">
    <citation type="journal article" date="2019" name="Int. J. Syst. Evol. Microbiol.">
        <title>The Global Catalogue of Microorganisms (GCM) 10K type strain sequencing project: providing services to taxonomists for standard genome sequencing and annotation.</title>
        <authorList>
            <consortium name="The Broad Institute Genomics Platform"/>
            <consortium name="The Broad Institute Genome Sequencing Center for Infectious Disease"/>
            <person name="Wu L."/>
            <person name="Ma J."/>
        </authorList>
    </citation>
    <scope>NUCLEOTIDE SEQUENCE [LARGE SCALE GENOMIC DNA]</scope>
    <source>
        <strain evidence="3">KCTC 42953</strain>
    </source>
</reference>
<evidence type="ECO:0008006" key="4">
    <source>
        <dbReference type="Google" id="ProtNLM"/>
    </source>
</evidence>
<evidence type="ECO:0000256" key="1">
    <source>
        <dbReference type="SAM" id="SignalP"/>
    </source>
</evidence>
<dbReference type="Proteomes" id="UP001595533">
    <property type="component" value="Unassembled WGS sequence"/>
</dbReference>
<feature type="signal peptide" evidence="1">
    <location>
        <begin position="1"/>
        <end position="19"/>
    </location>
</feature>
<sequence length="250" mass="27764">MHIKYLWITACLGTGMATADTTLTYNSQSGAGNSQMFLTDGLVKMTHQSETDTAVLFDARNTSFTIINHGQQSYMVFGKKELEALGDVSKMIDKMLEEQLAQLPASQREQMRGMMKQMVQKQMPKQVPAPEYVKSGATDSHNGYNCDVVIKQVKGAKDAAFCVIDYDELGISSSEYAAINQFMQTAEKLAAQFGQDQSMNFDSIGQVVPVFYEMDGEKAYLSDVSNEQLPASTFKVPEGYKKESLPEQMF</sequence>
<evidence type="ECO:0000313" key="2">
    <source>
        <dbReference type="EMBL" id="MFC3195055.1"/>
    </source>
</evidence>
<comment type="caution">
    <text evidence="2">The sequence shown here is derived from an EMBL/GenBank/DDBJ whole genome shotgun (WGS) entry which is preliminary data.</text>
</comment>
<gene>
    <name evidence="2" type="ORF">ACFODZ_12455</name>
</gene>
<name>A0ABV7JDV5_9GAMM</name>
<evidence type="ECO:0000313" key="3">
    <source>
        <dbReference type="Proteomes" id="UP001595533"/>
    </source>
</evidence>
<keyword evidence="1" id="KW-0732">Signal</keyword>
<accession>A0ABV7JDV5</accession>
<dbReference type="RefSeq" id="WP_077412008.1">
    <property type="nucleotide sequence ID" value="NZ_JBHRTS010000006.1"/>
</dbReference>
<feature type="chain" id="PRO_5046949047" description="DUF4412 domain-containing protein" evidence="1">
    <location>
        <begin position="20"/>
        <end position="250"/>
    </location>
</feature>
<protein>
    <recommendedName>
        <fullName evidence="4">DUF4412 domain-containing protein</fullName>
    </recommendedName>
</protein>
<dbReference type="EMBL" id="JBHRTS010000006">
    <property type="protein sequence ID" value="MFC3195055.1"/>
    <property type="molecule type" value="Genomic_DNA"/>
</dbReference>
<organism evidence="2 3">
    <name type="scientific">Marinicella sediminis</name>
    <dbReference type="NCBI Taxonomy" id="1792834"/>
    <lineage>
        <taxon>Bacteria</taxon>
        <taxon>Pseudomonadati</taxon>
        <taxon>Pseudomonadota</taxon>
        <taxon>Gammaproteobacteria</taxon>
        <taxon>Lysobacterales</taxon>
        <taxon>Marinicellaceae</taxon>
        <taxon>Marinicella</taxon>
    </lineage>
</organism>
<proteinExistence type="predicted"/>